<protein>
    <submittedName>
        <fullName evidence="2">Uncharacterized protein</fullName>
    </submittedName>
</protein>
<keyword evidence="1" id="KW-0472">Membrane</keyword>
<name>A0A074KSY7_9BACT</name>
<feature type="transmembrane region" description="Helical" evidence="1">
    <location>
        <begin position="17"/>
        <end position="36"/>
    </location>
</feature>
<keyword evidence="1" id="KW-1133">Transmembrane helix</keyword>
<evidence type="ECO:0000313" key="3">
    <source>
        <dbReference type="Proteomes" id="UP000027821"/>
    </source>
</evidence>
<keyword evidence="3" id="KW-1185">Reference proteome</keyword>
<dbReference type="Proteomes" id="UP000027821">
    <property type="component" value="Unassembled WGS sequence"/>
</dbReference>
<dbReference type="EMBL" id="JMIH01000023">
    <property type="protein sequence ID" value="KEO73071.1"/>
    <property type="molecule type" value="Genomic_DNA"/>
</dbReference>
<sequence length="169" mass="18964">MAYFNFKRRNLISGPHLIGPLIIAAGILVLLSPLFIFDKRSVVEAISVGVGAIFLGMIIISVYCGTLIDFPNKRYKNYVSIGYFRYGEWICLPDLNNITVVSVNYIRHNTPNGISPTLSGQVTDYRILIFSNDSEPVLSFIYSDIVEAVRDAEYIASHLKVNLVYHLSN</sequence>
<organism evidence="2 3">
    <name type="scientific">Anditalea andensis</name>
    <dbReference type="NCBI Taxonomy" id="1048983"/>
    <lineage>
        <taxon>Bacteria</taxon>
        <taxon>Pseudomonadati</taxon>
        <taxon>Bacteroidota</taxon>
        <taxon>Cytophagia</taxon>
        <taxon>Cytophagales</taxon>
        <taxon>Cytophagaceae</taxon>
        <taxon>Anditalea</taxon>
    </lineage>
</organism>
<evidence type="ECO:0000313" key="2">
    <source>
        <dbReference type="EMBL" id="KEO73071.1"/>
    </source>
</evidence>
<proteinExistence type="predicted"/>
<feature type="transmembrane region" description="Helical" evidence="1">
    <location>
        <begin position="48"/>
        <end position="68"/>
    </location>
</feature>
<comment type="caution">
    <text evidence="2">The sequence shown here is derived from an EMBL/GenBank/DDBJ whole genome shotgun (WGS) entry which is preliminary data.</text>
</comment>
<dbReference type="eggNOG" id="ENOG5032PZQ">
    <property type="taxonomic scope" value="Bacteria"/>
</dbReference>
<reference evidence="2 3" key="1">
    <citation type="submission" date="2014-04" db="EMBL/GenBank/DDBJ databases">
        <title>Characterization and application of a salt tolerant electro-active bacterium.</title>
        <authorList>
            <person name="Yang L."/>
            <person name="Wei S."/>
            <person name="Tay Q.X.M."/>
        </authorList>
    </citation>
    <scope>NUCLEOTIDE SEQUENCE [LARGE SCALE GENOMIC DNA]</scope>
    <source>
        <strain evidence="2 3">LY1</strain>
    </source>
</reference>
<accession>A0A074KSY7</accession>
<keyword evidence="1" id="KW-0812">Transmembrane</keyword>
<dbReference type="AlphaFoldDB" id="A0A074KSY7"/>
<dbReference type="OrthoDB" id="1467785at2"/>
<dbReference type="STRING" id="1048983.EL17_15800"/>
<dbReference type="RefSeq" id="WP_035076355.1">
    <property type="nucleotide sequence ID" value="NZ_JMIH01000023.1"/>
</dbReference>
<evidence type="ECO:0000256" key="1">
    <source>
        <dbReference type="SAM" id="Phobius"/>
    </source>
</evidence>
<gene>
    <name evidence="2" type="ORF">EL17_15800</name>
</gene>